<organism evidence="8 9">
    <name type="scientific">Thiospirillum jenense</name>
    <dbReference type="NCBI Taxonomy" id="1653858"/>
    <lineage>
        <taxon>Bacteria</taxon>
        <taxon>Pseudomonadati</taxon>
        <taxon>Pseudomonadota</taxon>
        <taxon>Gammaproteobacteria</taxon>
        <taxon>Chromatiales</taxon>
        <taxon>Chromatiaceae</taxon>
        <taxon>Thiospirillum</taxon>
    </lineage>
</organism>
<evidence type="ECO:0000256" key="5">
    <source>
        <dbReference type="ARBA" id="ARBA00023136"/>
    </source>
</evidence>
<accession>A0A839HE80</accession>
<dbReference type="Pfam" id="PF00535">
    <property type="entry name" value="Glycos_transf_2"/>
    <property type="match status" value="1"/>
</dbReference>
<comment type="caution">
    <text evidence="8">The sequence shown here is derived from an EMBL/GenBank/DDBJ whole genome shotgun (WGS) entry which is preliminary data.</text>
</comment>
<dbReference type="RefSeq" id="WP_182584570.1">
    <property type="nucleotide sequence ID" value="NZ_JABVCQ010000030.1"/>
</dbReference>
<sequence>MLPIAELLWLLIPWSAAFIFIGRLHTCPPLIKASMILDSTIQRTIKKVSVIIPARNEQQRLPPLLASLQIQDYKSYEVIVVDDHSTDATAELARAAGAVTVMIEELPNDWLGKPYACWQGAQYATGDLLIFLDADTALVPNGLRRLVTTYQQYGGLVSVQPYHQMVNLYERLSSFFFIIMMASVRSFTLLGERIKPNGSFGPCIICDRELYLRVGGHQLVRQEIVDDIALARQFNQHGIATHNFIGDGVIAFRMYPHGISDLANGWTKNLAQGVLTTDLIMFLLTTAWISGSITTLDAIRGWMITGWSQWVIAGLIAYIAYVGQLWWLLRRLGNYGVTTALFYPASLVFFISIFIRSLYRTFVRRQVSWKGRNISIPRSSAKHF</sequence>
<dbReference type="AlphaFoldDB" id="A0A839HE80"/>
<keyword evidence="2" id="KW-1003">Cell membrane</keyword>
<keyword evidence="6" id="KW-1133">Transmembrane helix</keyword>
<protein>
    <submittedName>
        <fullName evidence="8">Glycosyltransferase</fullName>
    </submittedName>
</protein>
<dbReference type="InterPro" id="IPR001173">
    <property type="entry name" value="Glyco_trans_2-like"/>
</dbReference>
<keyword evidence="5 6" id="KW-0472">Membrane</keyword>
<gene>
    <name evidence="8" type="ORF">HUK38_12010</name>
</gene>
<dbReference type="Proteomes" id="UP000548632">
    <property type="component" value="Unassembled WGS sequence"/>
</dbReference>
<dbReference type="PANTHER" id="PTHR43646">
    <property type="entry name" value="GLYCOSYLTRANSFERASE"/>
    <property type="match status" value="1"/>
</dbReference>
<keyword evidence="3" id="KW-0328">Glycosyltransferase</keyword>
<evidence type="ECO:0000256" key="1">
    <source>
        <dbReference type="ARBA" id="ARBA00004236"/>
    </source>
</evidence>
<reference evidence="8 9" key="1">
    <citation type="journal article" date="2020" name="Arch. Microbiol.">
        <title>The genome sequence of the giant phototrophic gammaproteobacterium Thiospirillum jenense gives insight into its physiological properties and phylogenetic relationships.</title>
        <authorList>
            <person name="Imhoff J.F."/>
            <person name="Meyer T.E."/>
            <person name="Kyndt J.A."/>
        </authorList>
    </citation>
    <scope>NUCLEOTIDE SEQUENCE [LARGE SCALE GENOMIC DNA]</scope>
    <source>
        <strain evidence="8 9">DSM 216</strain>
    </source>
</reference>
<name>A0A839HE80_9GAMM</name>
<dbReference type="SUPFAM" id="SSF53448">
    <property type="entry name" value="Nucleotide-diphospho-sugar transferases"/>
    <property type="match status" value="1"/>
</dbReference>
<feature type="domain" description="Glycosyltransferase 2-like" evidence="7">
    <location>
        <begin position="49"/>
        <end position="181"/>
    </location>
</feature>
<feature type="transmembrane region" description="Helical" evidence="6">
    <location>
        <begin position="6"/>
        <end position="25"/>
    </location>
</feature>
<keyword evidence="9" id="KW-1185">Reference proteome</keyword>
<dbReference type="GO" id="GO:0005886">
    <property type="term" value="C:plasma membrane"/>
    <property type="evidence" value="ECO:0007669"/>
    <property type="project" value="UniProtKB-SubCell"/>
</dbReference>
<evidence type="ECO:0000256" key="4">
    <source>
        <dbReference type="ARBA" id="ARBA00022679"/>
    </source>
</evidence>
<dbReference type="Gene3D" id="3.90.550.10">
    <property type="entry name" value="Spore Coat Polysaccharide Biosynthesis Protein SpsA, Chain A"/>
    <property type="match status" value="1"/>
</dbReference>
<keyword evidence="6" id="KW-0812">Transmembrane</keyword>
<dbReference type="EMBL" id="JABVCQ010000030">
    <property type="protein sequence ID" value="MBB1126941.1"/>
    <property type="molecule type" value="Genomic_DNA"/>
</dbReference>
<keyword evidence="4 8" id="KW-0808">Transferase</keyword>
<dbReference type="GO" id="GO:0016757">
    <property type="term" value="F:glycosyltransferase activity"/>
    <property type="evidence" value="ECO:0007669"/>
    <property type="project" value="UniProtKB-KW"/>
</dbReference>
<evidence type="ECO:0000256" key="3">
    <source>
        <dbReference type="ARBA" id="ARBA00022676"/>
    </source>
</evidence>
<feature type="transmembrane region" description="Helical" evidence="6">
    <location>
        <begin position="310"/>
        <end position="329"/>
    </location>
</feature>
<dbReference type="CDD" id="cd00761">
    <property type="entry name" value="Glyco_tranf_GTA_type"/>
    <property type="match status" value="1"/>
</dbReference>
<comment type="subcellular location">
    <subcellularLocation>
        <location evidence="1">Cell membrane</location>
    </subcellularLocation>
</comment>
<evidence type="ECO:0000256" key="2">
    <source>
        <dbReference type="ARBA" id="ARBA00022475"/>
    </source>
</evidence>
<evidence type="ECO:0000256" key="6">
    <source>
        <dbReference type="SAM" id="Phobius"/>
    </source>
</evidence>
<evidence type="ECO:0000259" key="7">
    <source>
        <dbReference type="Pfam" id="PF00535"/>
    </source>
</evidence>
<feature type="transmembrane region" description="Helical" evidence="6">
    <location>
        <begin position="279"/>
        <end position="298"/>
    </location>
</feature>
<dbReference type="InterPro" id="IPR029044">
    <property type="entry name" value="Nucleotide-diphossugar_trans"/>
</dbReference>
<dbReference type="PANTHER" id="PTHR43646:SF2">
    <property type="entry name" value="GLYCOSYLTRANSFERASE 2-LIKE DOMAIN-CONTAINING PROTEIN"/>
    <property type="match status" value="1"/>
</dbReference>
<evidence type="ECO:0000313" key="8">
    <source>
        <dbReference type="EMBL" id="MBB1126941.1"/>
    </source>
</evidence>
<evidence type="ECO:0000313" key="9">
    <source>
        <dbReference type="Proteomes" id="UP000548632"/>
    </source>
</evidence>
<proteinExistence type="predicted"/>
<feature type="transmembrane region" description="Helical" evidence="6">
    <location>
        <begin position="341"/>
        <end position="359"/>
    </location>
</feature>